<proteinExistence type="predicted"/>
<organism evidence="2 4">
    <name type="scientific">Eleusine coracana subsp. coracana</name>
    <dbReference type="NCBI Taxonomy" id="191504"/>
    <lineage>
        <taxon>Eukaryota</taxon>
        <taxon>Viridiplantae</taxon>
        <taxon>Streptophyta</taxon>
        <taxon>Embryophyta</taxon>
        <taxon>Tracheophyta</taxon>
        <taxon>Spermatophyta</taxon>
        <taxon>Magnoliopsida</taxon>
        <taxon>Liliopsida</taxon>
        <taxon>Poales</taxon>
        <taxon>Poaceae</taxon>
        <taxon>PACMAD clade</taxon>
        <taxon>Chloridoideae</taxon>
        <taxon>Cynodonteae</taxon>
        <taxon>Eleusininae</taxon>
        <taxon>Eleusine</taxon>
    </lineage>
</organism>
<feature type="region of interest" description="Disordered" evidence="1">
    <location>
        <begin position="1"/>
        <end position="95"/>
    </location>
</feature>
<dbReference type="EMBL" id="BQKI01000008">
    <property type="protein sequence ID" value="GJN00224.1"/>
    <property type="molecule type" value="Genomic_DNA"/>
</dbReference>
<gene>
    <name evidence="2" type="primary">ga17392</name>
    <name evidence="3" type="synonym">ga17639</name>
    <name evidence="2" type="ORF">PR202_ga17392</name>
    <name evidence="3" type="ORF">PR202_ga17639</name>
</gene>
<reference evidence="2" key="2">
    <citation type="submission" date="2021-12" db="EMBL/GenBank/DDBJ databases">
        <title>Resequencing data analysis of finger millet.</title>
        <authorList>
            <person name="Hatakeyama M."/>
            <person name="Aluri S."/>
            <person name="Balachadran M.T."/>
            <person name="Sivarajan S.R."/>
            <person name="Poveda L."/>
            <person name="Shimizu-Inatsugi R."/>
            <person name="Schlapbach R."/>
            <person name="Sreeman S.M."/>
            <person name="Shimizu K.K."/>
        </authorList>
    </citation>
    <scope>NUCLEOTIDE SEQUENCE</scope>
</reference>
<accession>A0AAV5CNT4</accession>
<protein>
    <submittedName>
        <fullName evidence="2">Uncharacterized protein</fullName>
    </submittedName>
</protein>
<reference evidence="2" key="1">
    <citation type="journal article" date="2018" name="DNA Res.">
        <title>Multiple hybrid de novo genome assembly of finger millet, an orphan allotetraploid crop.</title>
        <authorList>
            <person name="Hatakeyama M."/>
            <person name="Aluri S."/>
            <person name="Balachadran M.T."/>
            <person name="Sivarajan S.R."/>
            <person name="Patrignani A."/>
            <person name="Gruter S."/>
            <person name="Poveda L."/>
            <person name="Shimizu-Inatsugi R."/>
            <person name="Baeten J."/>
            <person name="Francoijs K.J."/>
            <person name="Nataraja K.N."/>
            <person name="Reddy Y.A.N."/>
            <person name="Phadnis S."/>
            <person name="Ravikumar R.L."/>
            <person name="Schlapbach R."/>
            <person name="Sreeman S.M."/>
            <person name="Shimizu K.K."/>
        </authorList>
    </citation>
    <scope>NUCLEOTIDE SEQUENCE</scope>
</reference>
<comment type="caution">
    <text evidence="2">The sequence shown here is derived from an EMBL/GenBank/DDBJ whole genome shotgun (WGS) entry which is preliminary data.</text>
</comment>
<dbReference type="EMBL" id="BQKI01000008">
    <property type="protein sequence ID" value="GJN00456.1"/>
    <property type="molecule type" value="Genomic_DNA"/>
</dbReference>
<evidence type="ECO:0000313" key="4">
    <source>
        <dbReference type="Proteomes" id="UP001054889"/>
    </source>
</evidence>
<evidence type="ECO:0000313" key="3">
    <source>
        <dbReference type="EMBL" id="GJN00456.1"/>
    </source>
</evidence>
<name>A0AAV5CNT4_ELECO</name>
<dbReference type="AlphaFoldDB" id="A0AAV5CNT4"/>
<feature type="compositionally biased region" description="Low complexity" evidence="1">
    <location>
        <begin position="53"/>
        <end position="67"/>
    </location>
</feature>
<keyword evidence="4" id="KW-1185">Reference proteome</keyword>
<sequence length="95" mass="10110">MGPHALQYAHTKRPLVAAPGQPVQAARTSRLGQHQRKAACSQGGARTRDAWARKPAARPARTLARAQRSARTPRAPARLTVPTAPGSRGEAFARA</sequence>
<evidence type="ECO:0000313" key="2">
    <source>
        <dbReference type="EMBL" id="GJN00224.1"/>
    </source>
</evidence>
<dbReference type="Proteomes" id="UP001054889">
    <property type="component" value="Unassembled WGS sequence"/>
</dbReference>
<evidence type="ECO:0000256" key="1">
    <source>
        <dbReference type="SAM" id="MobiDB-lite"/>
    </source>
</evidence>